<organism evidence="3 4">
    <name type="scientific">Vanrija humicola</name>
    <name type="common">Yeast</name>
    <name type="synonym">Cryptococcus humicola</name>
    <dbReference type="NCBI Taxonomy" id="5417"/>
    <lineage>
        <taxon>Eukaryota</taxon>
        <taxon>Fungi</taxon>
        <taxon>Dikarya</taxon>
        <taxon>Basidiomycota</taxon>
        <taxon>Agaricomycotina</taxon>
        <taxon>Tremellomycetes</taxon>
        <taxon>Trichosporonales</taxon>
        <taxon>Trichosporonaceae</taxon>
        <taxon>Vanrija</taxon>
    </lineage>
</organism>
<feature type="region of interest" description="Disordered" evidence="1">
    <location>
        <begin position="177"/>
        <end position="196"/>
    </location>
</feature>
<dbReference type="AlphaFoldDB" id="A0A7D8Z9L0"/>
<feature type="domain" description="Prokaryotic-type class I peptide chain release factors" evidence="2">
    <location>
        <begin position="62"/>
        <end position="190"/>
    </location>
</feature>
<dbReference type="Pfam" id="PF00472">
    <property type="entry name" value="RF-1"/>
    <property type="match status" value="1"/>
</dbReference>
<dbReference type="Proteomes" id="UP000473826">
    <property type="component" value="Unassembled WGS sequence"/>
</dbReference>
<dbReference type="PANTHER" id="PTHR11075:SF54">
    <property type="entry name" value="LARGE RIBOSOMAL SUBUNIT PROTEIN ML62"/>
    <property type="match status" value="1"/>
</dbReference>
<evidence type="ECO:0000259" key="2">
    <source>
        <dbReference type="Pfam" id="PF00472"/>
    </source>
</evidence>
<evidence type="ECO:0000313" key="4">
    <source>
        <dbReference type="Proteomes" id="UP000473826"/>
    </source>
</evidence>
<dbReference type="SUPFAM" id="SSF110916">
    <property type="entry name" value="Peptidyl-tRNA hydrolase domain-like"/>
    <property type="match status" value="1"/>
</dbReference>
<dbReference type="GO" id="GO:0016150">
    <property type="term" value="F:translation release factor activity, codon nonspecific"/>
    <property type="evidence" value="ECO:0007669"/>
    <property type="project" value="TreeGrafter"/>
</dbReference>
<evidence type="ECO:0000313" key="3">
    <source>
        <dbReference type="EMBL" id="TXT13596.1"/>
    </source>
</evidence>
<keyword evidence="4" id="KW-1185">Reference proteome</keyword>
<name>A0A7D8Z9L0_VANHU</name>
<evidence type="ECO:0000256" key="1">
    <source>
        <dbReference type="SAM" id="MobiDB-lite"/>
    </source>
</evidence>
<dbReference type="GO" id="GO:0070126">
    <property type="term" value="P:mitochondrial translational termination"/>
    <property type="evidence" value="ECO:0007669"/>
    <property type="project" value="TreeGrafter"/>
</dbReference>
<dbReference type="InterPro" id="IPR052104">
    <property type="entry name" value="Mito_Release_Factor_mL62"/>
</dbReference>
<dbReference type="OrthoDB" id="270639at2759"/>
<reference evidence="3 4" key="1">
    <citation type="journal article" date="2019" name="PLoS Genet.">
        <title>Convergent evolution of linked mating-type loci in basidiomycete fungi.</title>
        <authorList>
            <person name="Sun S."/>
            <person name="Coelho M.A."/>
            <person name="Heitman J."/>
            <person name="Nowrousian M."/>
        </authorList>
    </citation>
    <scope>NUCLEOTIDE SEQUENCE [LARGE SCALE GENOMIC DNA]</scope>
    <source>
        <strain evidence="3 4">CBS 4282</strain>
    </source>
</reference>
<dbReference type="InterPro" id="IPR000352">
    <property type="entry name" value="Pep_chain_release_fac_I"/>
</dbReference>
<protein>
    <recommendedName>
        <fullName evidence="2">Prokaryotic-type class I peptide chain release factors domain-containing protein</fullName>
    </recommendedName>
</protein>
<sequence length="196" mass="21563">MKRPALQPVLRLRHAPSARLFSASAVTPGPAPSRLLALSQLAQQADHNLTRDWIDGFALQDLPKDGYAVTYARSSGPGGQHVNKTNSKAVVRCDVNAASGVWLPPFVAAALRKTPHYRAPSLLISSQNSRKAPDNLAKALEILHASIVETTRGMIVGETSEGQKERVKELVEVDQRRRRMAKEKMKSKKANRKADW</sequence>
<dbReference type="GO" id="GO:0004045">
    <property type="term" value="F:peptidyl-tRNA hydrolase activity"/>
    <property type="evidence" value="ECO:0007669"/>
    <property type="project" value="TreeGrafter"/>
</dbReference>
<dbReference type="EMBL" id="QKWK01000002">
    <property type="protein sequence ID" value="TXT13596.1"/>
    <property type="molecule type" value="Genomic_DNA"/>
</dbReference>
<proteinExistence type="predicted"/>
<gene>
    <name evidence="3" type="ORF">VHUM_00963</name>
</gene>
<dbReference type="Gene3D" id="3.30.160.20">
    <property type="match status" value="1"/>
</dbReference>
<dbReference type="PANTHER" id="PTHR11075">
    <property type="entry name" value="PEPTIDE CHAIN RELEASE FACTOR"/>
    <property type="match status" value="1"/>
</dbReference>
<comment type="caution">
    <text evidence="3">The sequence shown here is derived from an EMBL/GenBank/DDBJ whole genome shotgun (WGS) entry which is preliminary data.</text>
</comment>
<accession>A0A7D8Z9L0</accession>
<dbReference type="GO" id="GO:0005762">
    <property type="term" value="C:mitochondrial large ribosomal subunit"/>
    <property type="evidence" value="ECO:0007669"/>
    <property type="project" value="TreeGrafter"/>
</dbReference>